<dbReference type="GO" id="GO:0071949">
    <property type="term" value="F:FAD binding"/>
    <property type="evidence" value="ECO:0007669"/>
    <property type="project" value="InterPro"/>
</dbReference>
<keyword evidence="3" id="KW-0285">Flavoprotein</keyword>
<keyword evidence="5" id="KW-0560">Oxidoreductase</keyword>
<protein>
    <recommendedName>
        <fullName evidence="7">GrpE protein homolog</fullName>
    </recommendedName>
</protein>
<sequence length="732" mass="81639">MGLTMPESKPLGKIAIIGGGISGATLAIALLHRGLDVNVYEQAAHFGEIGAGVAFNPAAARAMKICSPDIFEAFEKVATRNQGEDKQSVWFDWVDAHNDTEVGKQEYAFSISNEFGANAVHRAHFLDELVKHVPDGVTHFGKHLDTIEELQDGKLRMKFHDGTDATADAVIGCDGIKSKVRAWMMGADHPCSPPVYTHKYAYRGLIPMDKARKELGDDLAQNAKMHMGQDGHVLTFPVNKGATMNVVAFKVDPGQWPSDTKLTLPSEKSHVLKDFKDFGATVHKIIDMLEPNLDCWAIYDTGDHPMPYYNKGRVVVVGDSGHATSPHHGAGAGMCIEDAAVMAELLNDPRVAEAGHKGFDAAFQAYSEQRLERTQWLVQSSRRSGDLYEWRAEGVGKDFKKIENECRERDEKLWNGQVKEYIEEARSLLGKHLKQRDETEEWQLLFVLVILEASSERSASPELEGDFLGTKNLQTVIIEARYTFSFNSRNIPCPLSQFLRHTQFKMSFRFLTRSARPLSQAVESRVPFSFRAVQQGRAVAAIRSYSAETGAKENDVAAENAEKVAEATKEDPTLKELEAKKKEVADVTDKWKRQIAEYRNLQEQTKREVRAAKDFALQSFSRDLLDSIDNLDRALSVVPKEKLDGSNKDLLDLHSGLKMTETILMNTLKKHGLERFDPSAEGDKFDPNMHDATFQTPQPDKTDGTVFFCQSKGFTLNGRVIRPAKVGVVRNS</sequence>
<evidence type="ECO:0000313" key="12">
    <source>
        <dbReference type="Proteomes" id="UP000306584"/>
    </source>
</evidence>
<dbReference type="EMBL" id="QZBD01000135">
    <property type="protein sequence ID" value="THY27049.1"/>
    <property type="molecule type" value="Genomic_DNA"/>
</dbReference>
<dbReference type="Gene3D" id="3.50.50.60">
    <property type="entry name" value="FAD/NAD(P)-binding domain"/>
    <property type="match status" value="1"/>
</dbReference>
<organism evidence="11 12">
    <name type="scientific">Aureobasidium pullulans</name>
    <name type="common">Black yeast</name>
    <name type="synonym">Pullularia pullulans</name>
    <dbReference type="NCBI Taxonomy" id="5580"/>
    <lineage>
        <taxon>Eukaryota</taxon>
        <taxon>Fungi</taxon>
        <taxon>Dikarya</taxon>
        <taxon>Ascomycota</taxon>
        <taxon>Pezizomycotina</taxon>
        <taxon>Dothideomycetes</taxon>
        <taxon>Dothideomycetidae</taxon>
        <taxon>Dothideales</taxon>
        <taxon>Saccotheciaceae</taxon>
        <taxon>Aureobasidium</taxon>
    </lineage>
</organism>
<keyword evidence="8" id="KW-0175">Coiled coil</keyword>
<evidence type="ECO:0000256" key="2">
    <source>
        <dbReference type="ARBA" id="ARBA00009054"/>
    </source>
</evidence>
<dbReference type="FunFam" id="2.30.22.10:FF:000002">
    <property type="entry name" value="GrpE protein homolog"/>
    <property type="match status" value="1"/>
</dbReference>
<comment type="subcellular location">
    <subcellularLocation>
        <location evidence="1 7">Mitochondrion matrix</location>
    </subcellularLocation>
</comment>
<dbReference type="AlphaFoldDB" id="A0A4S9LDB6"/>
<dbReference type="HAMAP" id="MF_01151">
    <property type="entry name" value="GrpE"/>
    <property type="match status" value="1"/>
</dbReference>
<keyword evidence="4" id="KW-0274">FAD</keyword>
<dbReference type="GO" id="GO:0044550">
    <property type="term" value="P:secondary metabolite biosynthetic process"/>
    <property type="evidence" value="ECO:0007669"/>
    <property type="project" value="UniProtKB-ARBA"/>
</dbReference>
<dbReference type="CDD" id="cd00446">
    <property type="entry name" value="GrpE"/>
    <property type="match status" value="1"/>
</dbReference>
<dbReference type="SUPFAM" id="SSF51905">
    <property type="entry name" value="FAD/NAD(P)-binding domain"/>
    <property type="match status" value="1"/>
</dbReference>
<dbReference type="SUPFAM" id="SSF51064">
    <property type="entry name" value="Head domain of nucleotide exchange factor GrpE"/>
    <property type="match status" value="1"/>
</dbReference>
<gene>
    <name evidence="11" type="ORF">D6D01_04241</name>
</gene>
<evidence type="ECO:0000313" key="11">
    <source>
        <dbReference type="EMBL" id="THY27049.1"/>
    </source>
</evidence>
<evidence type="ECO:0000256" key="8">
    <source>
        <dbReference type="SAM" id="Coils"/>
    </source>
</evidence>
<feature type="coiled-coil region" evidence="8">
    <location>
        <begin position="574"/>
        <end position="608"/>
    </location>
</feature>
<feature type="domain" description="FAD-binding" evidence="10">
    <location>
        <begin position="14"/>
        <end position="380"/>
    </location>
</feature>
<dbReference type="InterPro" id="IPR002938">
    <property type="entry name" value="FAD-bd"/>
</dbReference>
<dbReference type="PANTHER" id="PTHR46720:SF3">
    <property type="entry name" value="FAD-BINDING DOMAIN-CONTAINING PROTEIN-RELATED"/>
    <property type="match status" value="1"/>
</dbReference>
<evidence type="ECO:0000256" key="4">
    <source>
        <dbReference type="ARBA" id="ARBA00022827"/>
    </source>
</evidence>
<dbReference type="PROSITE" id="PS01071">
    <property type="entry name" value="GRPE"/>
    <property type="match status" value="1"/>
</dbReference>
<dbReference type="InterPro" id="IPR051104">
    <property type="entry name" value="FAD_monoxygenase"/>
</dbReference>
<dbReference type="SUPFAM" id="SSF54373">
    <property type="entry name" value="FAD-linked reductases, C-terminal domain"/>
    <property type="match status" value="1"/>
</dbReference>
<dbReference type="SUPFAM" id="SSF58014">
    <property type="entry name" value="Coiled-coil domain of nucleotide exchange factor GrpE"/>
    <property type="match status" value="1"/>
</dbReference>
<dbReference type="GO" id="GO:0042803">
    <property type="term" value="F:protein homodimerization activity"/>
    <property type="evidence" value="ECO:0007669"/>
    <property type="project" value="InterPro"/>
</dbReference>
<reference evidence="11 12" key="1">
    <citation type="submission" date="2018-10" db="EMBL/GenBank/DDBJ databases">
        <title>Fifty Aureobasidium pullulans genomes reveal a recombining polyextremotolerant generalist.</title>
        <authorList>
            <person name="Gostincar C."/>
            <person name="Turk M."/>
            <person name="Zajc J."/>
            <person name="Gunde-Cimerman N."/>
        </authorList>
    </citation>
    <scope>NUCLEOTIDE SEQUENCE [LARGE SCALE GENOMIC DNA]</scope>
    <source>
        <strain evidence="11 12">EXF-6604</strain>
    </source>
</reference>
<dbReference type="InterPro" id="IPR013805">
    <property type="entry name" value="GrpE_CC"/>
</dbReference>
<dbReference type="Pfam" id="PF01494">
    <property type="entry name" value="FAD_binding_3"/>
    <property type="match status" value="1"/>
</dbReference>
<dbReference type="Gene3D" id="2.30.22.10">
    <property type="entry name" value="Head domain of nucleotide exchange factor GrpE"/>
    <property type="match status" value="1"/>
</dbReference>
<evidence type="ECO:0000256" key="7">
    <source>
        <dbReference type="RuleBase" id="RU000640"/>
    </source>
</evidence>
<dbReference type="Pfam" id="PF01025">
    <property type="entry name" value="GrpE"/>
    <property type="match status" value="1"/>
</dbReference>
<dbReference type="Gene3D" id="3.90.20.20">
    <property type="match status" value="1"/>
</dbReference>
<dbReference type="InterPro" id="IPR009012">
    <property type="entry name" value="GrpE_head"/>
</dbReference>
<keyword evidence="7" id="KW-0496">Mitochondrion</keyword>
<comment type="function">
    <text evidence="7">Essential component of the PAM complex, a complex required for the translocation of transit peptide-containing proteins from the inner membrane into the mitochondrial matrix in an ATP-dependent manner.</text>
</comment>
<dbReference type="GO" id="GO:0000774">
    <property type="term" value="F:adenyl-nucleotide exchange factor activity"/>
    <property type="evidence" value="ECO:0007669"/>
    <property type="project" value="InterPro"/>
</dbReference>
<accession>A0A4S9LDB6</accession>
<dbReference type="GO" id="GO:0051087">
    <property type="term" value="F:protein-folding chaperone binding"/>
    <property type="evidence" value="ECO:0007669"/>
    <property type="project" value="InterPro"/>
</dbReference>
<evidence type="ECO:0000256" key="1">
    <source>
        <dbReference type="ARBA" id="ARBA00004305"/>
    </source>
</evidence>
<feature type="compositionally biased region" description="Basic and acidic residues" evidence="9">
    <location>
        <begin position="678"/>
        <end position="689"/>
    </location>
</feature>
<evidence type="ECO:0000256" key="6">
    <source>
        <dbReference type="ARBA" id="ARBA00023186"/>
    </source>
</evidence>
<keyword evidence="6 7" id="KW-0143">Chaperone</keyword>
<dbReference type="InterPro" id="IPR036188">
    <property type="entry name" value="FAD/NAD-bd_sf"/>
</dbReference>
<feature type="region of interest" description="Disordered" evidence="9">
    <location>
        <begin position="678"/>
        <end position="699"/>
    </location>
</feature>
<comment type="similarity">
    <text evidence="2">Belongs to the GrpE family.</text>
</comment>
<dbReference type="PRINTS" id="PR00773">
    <property type="entry name" value="GRPEPROTEIN"/>
</dbReference>
<dbReference type="GO" id="GO:0006457">
    <property type="term" value="P:protein folding"/>
    <property type="evidence" value="ECO:0007669"/>
    <property type="project" value="InterPro"/>
</dbReference>
<dbReference type="GO" id="GO:0005759">
    <property type="term" value="C:mitochondrial matrix"/>
    <property type="evidence" value="ECO:0007669"/>
    <property type="project" value="UniProtKB-SubCell"/>
</dbReference>
<evidence type="ECO:0000256" key="9">
    <source>
        <dbReference type="SAM" id="MobiDB-lite"/>
    </source>
</evidence>
<dbReference type="Proteomes" id="UP000306584">
    <property type="component" value="Unassembled WGS sequence"/>
</dbReference>
<dbReference type="FunFam" id="3.50.50.60:FF:000153">
    <property type="entry name" value="Salicylate hydroxylase, putative"/>
    <property type="match status" value="1"/>
</dbReference>
<evidence type="ECO:0000256" key="5">
    <source>
        <dbReference type="ARBA" id="ARBA00023002"/>
    </source>
</evidence>
<dbReference type="InterPro" id="IPR000740">
    <property type="entry name" value="GrpE"/>
</dbReference>
<evidence type="ECO:0000259" key="10">
    <source>
        <dbReference type="Pfam" id="PF01494"/>
    </source>
</evidence>
<dbReference type="GO" id="GO:0016491">
    <property type="term" value="F:oxidoreductase activity"/>
    <property type="evidence" value="ECO:0007669"/>
    <property type="project" value="UniProtKB-KW"/>
</dbReference>
<dbReference type="PANTHER" id="PTHR46720">
    <property type="entry name" value="HYDROXYLASE, PUTATIVE (AFU_ORTHOLOGUE AFUA_3G01460)-RELATED"/>
    <property type="match status" value="1"/>
</dbReference>
<name>A0A4S9LDB6_AURPU</name>
<comment type="caution">
    <text evidence="11">The sequence shown here is derived from an EMBL/GenBank/DDBJ whole genome shotgun (WGS) entry which is preliminary data.</text>
</comment>
<evidence type="ECO:0000256" key="3">
    <source>
        <dbReference type="ARBA" id="ARBA00022630"/>
    </source>
</evidence>
<proteinExistence type="inferred from homology"/>